<organism evidence="1 2">
    <name type="scientific">Klebsormidium nitens</name>
    <name type="common">Green alga</name>
    <name type="synonym">Ulothrix nitens</name>
    <dbReference type="NCBI Taxonomy" id="105231"/>
    <lineage>
        <taxon>Eukaryota</taxon>
        <taxon>Viridiplantae</taxon>
        <taxon>Streptophyta</taxon>
        <taxon>Klebsormidiophyceae</taxon>
        <taxon>Klebsormidiales</taxon>
        <taxon>Klebsormidiaceae</taxon>
        <taxon>Klebsormidium</taxon>
    </lineage>
</organism>
<reference evidence="1 2" key="1">
    <citation type="journal article" date="2014" name="Nat. Commun.">
        <title>Klebsormidium flaccidum genome reveals primary factors for plant terrestrial adaptation.</title>
        <authorList>
            <person name="Hori K."/>
            <person name="Maruyama F."/>
            <person name="Fujisawa T."/>
            <person name="Togashi T."/>
            <person name="Yamamoto N."/>
            <person name="Seo M."/>
            <person name="Sato S."/>
            <person name="Yamada T."/>
            <person name="Mori H."/>
            <person name="Tajima N."/>
            <person name="Moriyama T."/>
            <person name="Ikeuchi M."/>
            <person name="Watanabe M."/>
            <person name="Wada H."/>
            <person name="Kobayashi K."/>
            <person name="Saito M."/>
            <person name="Masuda T."/>
            <person name="Sasaki-Sekimoto Y."/>
            <person name="Mashiguchi K."/>
            <person name="Awai K."/>
            <person name="Shimojima M."/>
            <person name="Masuda S."/>
            <person name="Iwai M."/>
            <person name="Nobusawa T."/>
            <person name="Narise T."/>
            <person name="Kondo S."/>
            <person name="Saito H."/>
            <person name="Sato R."/>
            <person name="Murakawa M."/>
            <person name="Ihara Y."/>
            <person name="Oshima-Yamada Y."/>
            <person name="Ohtaka K."/>
            <person name="Satoh M."/>
            <person name="Sonobe K."/>
            <person name="Ishii M."/>
            <person name="Ohtani R."/>
            <person name="Kanamori-Sato M."/>
            <person name="Honoki R."/>
            <person name="Miyazaki D."/>
            <person name="Mochizuki H."/>
            <person name="Umetsu J."/>
            <person name="Higashi K."/>
            <person name="Shibata D."/>
            <person name="Kamiya Y."/>
            <person name="Sato N."/>
            <person name="Nakamura Y."/>
            <person name="Tabata S."/>
            <person name="Ida S."/>
            <person name="Kurokawa K."/>
            <person name="Ohta H."/>
        </authorList>
    </citation>
    <scope>NUCLEOTIDE SEQUENCE [LARGE SCALE GENOMIC DNA]</scope>
    <source>
        <strain evidence="1 2">NIES-2285</strain>
    </source>
</reference>
<keyword evidence="2" id="KW-1185">Reference proteome</keyword>
<gene>
    <name evidence="1" type="ORF">KFL_012340020</name>
</gene>
<sequence>MDLVTSILAHPRVVATEISANSRGELASVFIKAFDDKGNYFPIDFDDTWRFLGYSTKANGLRKLKGGGFKEGFDYCCMKGGVIQTDDGSYEGFAPDKYHMTINAFELLAMVAMTETGNKVRQFFRAMRDAYVELTQLQLTNREQGSTSEKLEKEKEITKQLEWQYKIEEKKLEAKKLELEHEYRLARLKKSTVQEIDQAEELAKGGTADSIHEEVFTQKGENDVEGGQLQTIVAAVVSSLAARIEELPKRRPARIEGRPSERTRLEPVQTVVRKSADGLFSIFDKLAVDFPNMKRDKVRRDFHAVHADLGNTIRIDTCPVESGTRPTPCCNAEDLETICEKIRSKMTKTSTSGADTSSDSI</sequence>
<dbReference type="AlphaFoldDB" id="A0A1Y1ISG1"/>
<proteinExistence type="predicted"/>
<dbReference type="EMBL" id="DF238183">
    <property type="protein sequence ID" value="GAQ92982.1"/>
    <property type="molecule type" value="Genomic_DNA"/>
</dbReference>
<evidence type="ECO:0000313" key="1">
    <source>
        <dbReference type="EMBL" id="GAQ92982.1"/>
    </source>
</evidence>
<accession>A0A1Y1ISG1</accession>
<evidence type="ECO:0000313" key="2">
    <source>
        <dbReference type="Proteomes" id="UP000054558"/>
    </source>
</evidence>
<protein>
    <submittedName>
        <fullName evidence="1">Uncharacterized protein</fullName>
    </submittedName>
</protein>
<dbReference type="Proteomes" id="UP000054558">
    <property type="component" value="Unassembled WGS sequence"/>
</dbReference>
<name>A0A1Y1ISG1_KLENI</name>